<gene>
    <name evidence="1" type="ORF">GTP46_13530</name>
</gene>
<reference evidence="1 2" key="1">
    <citation type="submission" date="2019-12" db="EMBL/GenBank/DDBJ databases">
        <title>Novel species isolated from a subtropical stream in China.</title>
        <authorList>
            <person name="Lu H."/>
        </authorList>
    </citation>
    <scope>NUCLEOTIDE SEQUENCE [LARGE SCALE GENOMIC DNA]</scope>
    <source>
        <strain evidence="1 2">FT135W</strain>
    </source>
</reference>
<keyword evidence="2" id="KW-1185">Reference proteome</keyword>
<dbReference type="Proteomes" id="UP000479335">
    <property type="component" value="Unassembled WGS sequence"/>
</dbReference>
<protein>
    <submittedName>
        <fullName evidence="1">Uncharacterized protein</fullName>
    </submittedName>
</protein>
<dbReference type="RefSeq" id="WP_161007152.1">
    <property type="nucleotide sequence ID" value="NZ_WWCN01000007.1"/>
</dbReference>
<organism evidence="1 2">
    <name type="scientific">Duganella flavida</name>
    <dbReference type="NCBI Taxonomy" id="2692175"/>
    <lineage>
        <taxon>Bacteria</taxon>
        <taxon>Pseudomonadati</taxon>
        <taxon>Pseudomonadota</taxon>
        <taxon>Betaproteobacteria</taxon>
        <taxon>Burkholderiales</taxon>
        <taxon>Oxalobacteraceae</taxon>
        <taxon>Telluria group</taxon>
        <taxon>Duganella</taxon>
    </lineage>
</organism>
<evidence type="ECO:0000313" key="2">
    <source>
        <dbReference type="Proteomes" id="UP000479335"/>
    </source>
</evidence>
<dbReference type="EMBL" id="WWCN01000007">
    <property type="protein sequence ID" value="MYM23671.1"/>
    <property type="molecule type" value="Genomic_DNA"/>
</dbReference>
<comment type="caution">
    <text evidence="1">The sequence shown here is derived from an EMBL/GenBank/DDBJ whole genome shotgun (WGS) entry which is preliminary data.</text>
</comment>
<accession>A0A6L8KGS2</accession>
<sequence length="68" mass="7685">MSIYRPEGLRAYCEFETALAEEHAAVHELAQCAKIEVYHLLASDLFDRVAAAHAKTLAAYKQIECFKQ</sequence>
<name>A0A6L8KGS2_9BURK</name>
<proteinExistence type="predicted"/>
<dbReference type="AlphaFoldDB" id="A0A6L8KGS2"/>
<evidence type="ECO:0000313" key="1">
    <source>
        <dbReference type="EMBL" id="MYM23671.1"/>
    </source>
</evidence>